<evidence type="ECO:0000313" key="1">
    <source>
        <dbReference type="EMBL" id="KGQ32475.1"/>
    </source>
</evidence>
<dbReference type="InterPro" id="IPR023145">
    <property type="entry name" value="YfbU_helix-hairpin_sf"/>
</dbReference>
<gene>
    <name evidence="1" type="ORF">P375_05280</name>
</gene>
<organism evidence="1 2">
    <name type="scientific">Gallibacterium genomosp. 2</name>
    <dbReference type="NCBI Taxonomy" id="155517"/>
    <lineage>
        <taxon>Bacteria</taxon>
        <taxon>Pseudomonadati</taxon>
        <taxon>Pseudomonadota</taxon>
        <taxon>Gammaproteobacteria</taxon>
        <taxon>Pasteurellales</taxon>
        <taxon>Pasteurellaceae</taxon>
        <taxon>Gallibacterium</taxon>
    </lineage>
</organism>
<dbReference type="Gene3D" id="1.10.287.680">
    <property type="entry name" value="Helix hairpin bin"/>
    <property type="match status" value="1"/>
</dbReference>
<proteinExistence type="predicted"/>
<dbReference type="Gene3D" id="1.10.3190.10">
    <property type="entry name" value="yfbu gene product, domain 2"/>
    <property type="match status" value="1"/>
</dbReference>
<evidence type="ECO:0000313" key="2">
    <source>
        <dbReference type="Proteomes" id="UP000030418"/>
    </source>
</evidence>
<dbReference type="RefSeq" id="WP_039135142.1">
    <property type="nucleotide sequence ID" value="NZ_JPXY01000022.1"/>
</dbReference>
<keyword evidence="2" id="KW-1185">Reference proteome</keyword>
<dbReference type="Pfam" id="PF03887">
    <property type="entry name" value="YfbU"/>
    <property type="match status" value="1"/>
</dbReference>
<dbReference type="AlphaFoldDB" id="A0A0A2XP78"/>
<name>A0A0A2XP78_9PAST</name>
<dbReference type="SUPFAM" id="SSF116960">
    <property type="entry name" value="YfbU-like"/>
    <property type="match status" value="1"/>
</dbReference>
<dbReference type="Proteomes" id="UP000030418">
    <property type="component" value="Unassembled WGS sequence"/>
</dbReference>
<accession>A0A0A2XP78</accession>
<reference evidence="1 2" key="1">
    <citation type="submission" date="2014-08" db="EMBL/GenBank/DDBJ databases">
        <title>Chaperone-usher fimbriae in a diverse selection of Gallibacterium genomes.</title>
        <authorList>
            <person name="Kudirkiene E."/>
            <person name="Bager R.J."/>
            <person name="Johnson T.J."/>
            <person name="Bojesen A.M."/>
        </authorList>
    </citation>
    <scope>NUCLEOTIDE SEQUENCE [LARGE SCALE GENOMIC DNA]</scope>
    <source>
        <strain evidence="1 2">CCM5976</strain>
    </source>
</reference>
<dbReference type="InterPro" id="IPR005587">
    <property type="entry name" value="UPF0304_YfbU"/>
</dbReference>
<dbReference type="NCBIfam" id="NF003936">
    <property type="entry name" value="PRK05445.1"/>
    <property type="match status" value="1"/>
</dbReference>
<dbReference type="InterPro" id="IPR023146">
    <property type="entry name" value="YfbU_alpha-helical_sf"/>
</dbReference>
<protein>
    <submittedName>
        <fullName evidence="1">Uncharacterized protein</fullName>
    </submittedName>
</protein>
<comment type="caution">
    <text evidence="1">The sequence shown here is derived from an EMBL/GenBank/DDBJ whole genome shotgun (WGS) entry which is preliminary data.</text>
</comment>
<sequence length="164" mass="19163">MEMTSIQRLILANQYELMALLNPEQAVHFRRLKTIVQSGFAKELQELDKGFSYLGEAECDAVRDTLEMYHALQVCYNNLPDKPAISANQIKFIGYCAIREKKYCQYVKFLRESEKLYADVEFYADDNDAQICMAEKYQKMLAVWRSCPHEYHLSAEEIRRILAA</sequence>
<dbReference type="EMBL" id="JPXY01000022">
    <property type="protein sequence ID" value="KGQ32475.1"/>
    <property type="molecule type" value="Genomic_DNA"/>
</dbReference>